<name>A0A6A4SDG0_SCOMX</name>
<reference evidence="1 2" key="1">
    <citation type="submission" date="2019-06" db="EMBL/GenBank/DDBJ databases">
        <title>Draft genomes of female and male turbot (Scophthalmus maximus).</title>
        <authorList>
            <person name="Xu H."/>
            <person name="Xu X.-W."/>
            <person name="Shao C."/>
            <person name="Chen S."/>
        </authorList>
    </citation>
    <scope>NUCLEOTIDE SEQUENCE [LARGE SCALE GENOMIC DNA]</scope>
    <source>
        <strain evidence="1">Ysfricsl-2016a</strain>
        <tissue evidence="1">Blood</tissue>
    </source>
</reference>
<comment type="caution">
    <text evidence="1">The sequence shown here is derived from an EMBL/GenBank/DDBJ whole genome shotgun (WGS) entry which is preliminary data.</text>
</comment>
<dbReference type="EMBL" id="VEVO01000015">
    <property type="protein sequence ID" value="KAF0030298.1"/>
    <property type="molecule type" value="Genomic_DNA"/>
</dbReference>
<organism evidence="1 2">
    <name type="scientific">Scophthalmus maximus</name>
    <name type="common">Turbot</name>
    <name type="synonym">Psetta maxima</name>
    <dbReference type="NCBI Taxonomy" id="52904"/>
    <lineage>
        <taxon>Eukaryota</taxon>
        <taxon>Metazoa</taxon>
        <taxon>Chordata</taxon>
        <taxon>Craniata</taxon>
        <taxon>Vertebrata</taxon>
        <taxon>Euteleostomi</taxon>
        <taxon>Actinopterygii</taxon>
        <taxon>Neopterygii</taxon>
        <taxon>Teleostei</taxon>
        <taxon>Neoteleostei</taxon>
        <taxon>Acanthomorphata</taxon>
        <taxon>Carangaria</taxon>
        <taxon>Pleuronectiformes</taxon>
        <taxon>Pleuronectoidei</taxon>
        <taxon>Scophthalmidae</taxon>
        <taxon>Scophthalmus</taxon>
    </lineage>
</organism>
<dbReference type="Proteomes" id="UP000438429">
    <property type="component" value="Unassembled WGS sequence"/>
</dbReference>
<evidence type="ECO:0000313" key="2">
    <source>
        <dbReference type="Proteomes" id="UP000438429"/>
    </source>
</evidence>
<dbReference type="AlphaFoldDB" id="A0A6A4SDG0"/>
<protein>
    <submittedName>
        <fullName evidence="1">Uncharacterized protein</fullName>
    </submittedName>
</protein>
<accession>A0A6A4SDG0</accession>
<gene>
    <name evidence="1" type="ORF">F2P81_017029</name>
</gene>
<proteinExistence type="predicted"/>
<evidence type="ECO:0000313" key="1">
    <source>
        <dbReference type="EMBL" id="KAF0030298.1"/>
    </source>
</evidence>
<sequence length="134" mass="15281">MLGLFCERVNAYALLFPVLYPCRVLYSHMVVPVFYEKIMIRMATIHELNATDCEWSLFSVPPPPESSTKRPTLWILSVGCKPSNRRVDCKCKDEYRCEKGIDITLSSGPMRPDSCLVQVCLREPNTSSKPAYDD</sequence>